<evidence type="ECO:0000313" key="4">
    <source>
        <dbReference type="EMBL" id="RXR31688.1"/>
    </source>
</evidence>
<dbReference type="AlphaFoldDB" id="A0A4Q1KNZ0"/>
<keyword evidence="6" id="KW-1185">Reference proteome</keyword>
<keyword evidence="2" id="KW-0472">Membrane</keyword>
<dbReference type="EMBL" id="SDJQ01000023">
    <property type="protein sequence ID" value="RXR31688.1"/>
    <property type="molecule type" value="Genomic_DNA"/>
</dbReference>
<keyword evidence="2" id="KW-1133">Transmembrane helix</keyword>
<keyword evidence="2" id="KW-0812">Transmembrane</keyword>
<evidence type="ECO:0000256" key="1">
    <source>
        <dbReference type="SAM" id="MobiDB-lite"/>
    </source>
</evidence>
<gene>
    <name evidence="3" type="ORF">EQW73_15320</name>
    <name evidence="4" type="ORF">EQW78_16120</name>
</gene>
<evidence type="ECO:0000256" key="2">
    <source>
        <dbReference type="SAM" id="Phobius"/>
    </source>
</evidence>
<dbReference type="InterPro" id="IPR011009">
    <property type="entry name" value="Kinase-like_dom_sf"/>
</dbReference>
<proteinExistence type="predicted"/>
<feature type="region of interest" description="Disordered" evidence="1">
    <location>
        <begin position="405"/>
        <end position="427"/>
    </location>
</feature>
<accession>A0A4Q1KNZ0</accession>
<evidence type="ECO:0000313" key="6">
    <source>
        <dbReference type="Proteomes" id="UP000290517"/>
    </source>
</evidence>
<evidence type="ECO:0000313" key="3">
    <source>
        <dbReference type="EMBL" id="RXR23113.1"/>
    </source>
</evidence>
<feature type="region of interest" description="Disordered" evidence="1">
    <location>
        <begin position="202"/>
        <end position="271"/>
    </location>
</feature>
<dbReference type="EMBL" id="SDJR01000011">
    <property type="protein sequence ID" value="RXR23113.1"/>
    <property type="molecule type" value="Genomic_DNA"/>
</dbReference>
<dbReference type="Proteomes" id="UP000290517">
    <property type="component" value="Unassembled WGS sequence"/>
</dbReference>
<feature type="compositionally biased region" description="Basic residues" evidence="1">
    <location>
        <begin position="253"/>
        <end position="271"/>
    </location>
</feature>
<feature type="region of interest" description="Disordered" evidence="1">
    <location>
        <begin position="297"/>
        <end position="335"/>
    </location>
</feature>
<sequence>MPAEPAVRDVLVERLEVLRRLDDEHLVHLDEVVASDEEGLVLVSTRPPGVGLPLLRVCRGPFEAGEAVTLLVPLAHALATLHASGLSYGGLTESDVLVDAEGRAVLRMPLDLCAVTAADDVRSLAELVVGVLPRPAATAPGGAVEEDDPQLAALRAELATACRADPRARPEVGTFAALCDEAASPTPIVLPDGARLAAAAIAARPGPGSSGRASPSPGDARWRDETVVGPPGASGRGAAVARRRRGAGEKPSRTRRAHAARRRRSASGSRRHPALVAGLVLVACSLLVVGVLLVGPHRAGDSAGPPPVQARPGTERAGAEGADPPRSADPGPAVLDRTLQADDPAGAAVELTERRVELLAGKREPSEVLAPGSPAEAADADLVGRVTASGVVIDGATASVVDARAVTPGEESTGSGPGTEPAPGTETQVDVTYSVSEHTQRAADGSITTVTATARSTARLTLRWTDVGWRVSAVA</sequence>
<dbReference type="SUPFAM" id="SSF56112">
    <property type="entry name" value="Protein kinase-like (PK-like)"/>
    <property type="match status" value="1"/>
</dbReference>
<dbReference type="STRING" id="1713.GCA_000718325_03348"/>
<reference evidence="5 6" key="1">
    <citation type="submission" date="2019-01" db="EMBL/GenBank/DDBJ databases">
        <title>Oerskovia turbata Genome sequencing and assembly.</title>
        <authorList>
            <person name="Dou T."/>
        </authorList>
    </citation>
    <scope>NUCLEOTIDE SEQUENCE [LARGE SCALE GENOMIC DNA]</scope>
    <source>
        <strain evidence="4 5">JCM12123</strain>
        <strain evidence="3 6">JCM3160</strain>
    </source>
</reference>
<organism evidence="4 5">
    <name type="scientific">Oerskovia turbata</name>
    <dbReference type="NCBI Taxonomy" id="1713"/>
    <lineage>
        <taxon>Bacteria</taxon>
        <taxon>Bacillati</taxon>
        <taxon>Actinomycetota</taxon>
        <taxon>Actinomycetes</taxon>
        <taxon>Micrococcales</taxon>
        <taxon>Cellulomonadaceae</taxon>
        <taxon>Oerskovia</taxon>
    </lineage>
</organism>
<feature type="compositionally biased region" description="Low complexity" evidence="1">
    <location>
        <begin position="407"/>
        <end position="421"/>
    </location>
</feature>
<name>A0A4Q1KNZ0_9CELL</name>
<dbReference type="Proteomes" id="UP000289805">
    <property type="component" value="Unassembled WGS sequence"/>
</dbReference>
<dbReference type="OrthoDB" id="5137722at2"/>
<dbReference type="Gene3D" id="1.10.510.10">
    <property type="entry name" value="Transferase(Phosphotransferase) domain 1"/>
    <property type="match status" value="1"/>
</dbReference>
<dbReference type="RefSeq" id="WP_129429611.1">
    <property type="nucleotide sequence ID" value="NZ_JOFV01000020.1"/>
</dbReference>
<protein>
    <recommendedName>
        <fullName evidence="7">Protein kinase domain-containing protein</fullName>
    </recommendedName>
</protein>
<evidence type="ECO:0000313" key="5">
    <source>
        <dbReference type="Proteomes" id="UP000289805"/>
    </source>
</evidence>
<feature type="transmembrane region" description="Helical" evidence="2">
    <location>
        <begin position="274"/>
        <end position="295"/>
    </location>
</feature>
<comment type="caution">
    <text evidence="4">The sequence shown here is derived from an EMBL/GenBank/DDBJ whole genome shotgun (WGS) entry which is preliminary data.</text>
</comment>
<feature type="compositionally biased region" description="Low complexity" evidence="1">
    <location>
        <begin position="202"/>
        <end position="219"/>
    </location>
</feature>
<evidence type="ECO:0008006" key="7">
    <source>
        <dbReference type="Google" id="ProtNLM"/>
    </source>
</evidence>